<dbReference type="NCBIfam" id="TIGR02669">
    <property type="entry name" value="SpoIID_LytB"/>
    <property type="match status" value="1"/>
</dbReference>
<name>A0ABS6FCA7_9FIRM</name>
<accession>A0ABS6FCA7</accession>
<dbReference type="PANTHER" id="PTHR30032:SF4">
    <property type="entry name" value="AMIDASE ENHANCER"/>
    <property type="match status" value="1"/>
</dbReference>
<evidence type="ECO:0000259" key="1">
    <source>
        <dbReference type="Pfam" id="PF08486"/>
    </source>
</evidence>
<protein>
    <submittedName>
        <fullName evidence="2">SpoIID/LytB domain-containing protein</fullName>
    </submittedName>
</protein>
<dbReference type="PANTHER" id="PTHR30032">
    <property type="entry name" value="N-ACETYLMURAMOYL-L-ALANINE AMIDASE-RELATED"/>
    <property type="match status" value="1"/>
</dbReference>
<keyword evidence="3" id="KW-1185">Reference proteome</keyword>
<sequence length="524" mass="55354">MLKVGLRYGSDALYSANLENYTGNGSGYSFGYFDEGRGFVSLGSTSYTTISMTQDGNIYVASDGTYSSTAPSGAFSVIGGYHVQLPGSYPSYESAQSAAGAYDGFAAYVGGTFYARVGSYSSYGEAQSAAAGYGGDVAEPSSTGVTVTVTGTTRILFQFDCYGARSLGVQPGGAANPVTWFKGYRYYGAFEYQRVTGGRINVINVVDLDDYVKGVIPYEMSGDWPLEALKAQAVCARTYGARTTKHLSSYGFDLCGGTDCQVYRGTASATSNSNRAVEETAGQCLYYNGSYIDAVYHASDGGATEDAANVWGGDTGYLIGKQDPYEGTISIPNYQYTVSYTPSQLTSILQAKGYSIGTIVNVYVSERTNMGNVCKVTFVDSSGKELTVSREACRTVFYSSTYNKSVRSMRFDIAGGSGGVPSSGCYVNNASNRLSSLSGAYTISGSGTVGRYSDKSAYVITSSGTSRLASPDPSSVPSGEGFTITGTGNGHNVGMSQYGAKAMAEQGYRCEDILQFYYTGVSIW</sequence>
<feature type="domain" description="Sporulation stage II protein D amidase enhancer LytB N-terminal" evidence="1">
    <location>
        <begin position="198"/>
        <end position="287"/>
    </location>
</feature>
<dbReference type="InterPro" id="IPR013486">
    <property type="entry name" value="SpoIID/LytB"/>
</dbReference>
<evidence type="ECO:0000313" key="3">
    <source>
        <dbReference type="Proteomes" id="UP000787672"/>
    </source>
</evidence>
<organism evidence="2 3">
    <name type="scientific">Dysosmobacter acutus</name>
    <dbReference type="NCBI Taxonomy" id="2841504"/>
    <lineage>
        <taxon>Bacteria</taxon>
        <taxon>Bacillati</taxon>
        <taxon>Bacillota</taxon>
        <taxon>Clostridia</taxon>
        <taxon>Eubacteriales</taxon>
        <taxon>Oscillospiraceae</taxon>
        <taxon>Dysosmobacter</taxon>
    </lineage>
</organism>
<dbReference type="Pfam" id="PF08486">
    <property type="entry name" value="SpoIID"/>
    <property type="match status" value="1"/>
</dbReference>
<dbReference type="EMBL" id="JAHLQN010000001">
    <property type="protein sequence ID" value="MBU5627202.1"/>
    <property type="molecule type" value="Genomic_DNA"/>
</dbReference>
<dbReference type="InterPro" id="IPR051922">
    <property type="entry name" value="Bact_Sporulation_Assoc"/>
</dbReference>
<dbReference type="Proteomes" id="UP000787672">
    <property type="component" value="Unassembled WGS sequence"/>
</dbReference>
<comment type="caution">
    <text evidence="2">The sequence shown here is derived from an EMBL/GenBank/DDBJ whole genome shotgun (WGS) entry which is preliminary data.</text>
</comment>
<gene>
    <name evidence="2" type="ORF">KQI82_09810</name>
</gene>
<reference evidence="2 3" key="1">
    <citation type="submission" date="2021-06" db="EMBL/GenBank/DDBJ databases">
        <authorList>
            <person name="Sun Q."/>
            <person name="Li D."/>
        </authorList>
    </citation>
    <scope>NUCLEOTIDE SEQUENCE [LARGE SCALE GENOMIC DNA]</scope>
    <source>
        <strain evidence="2 3">MSJ-2</strain>
    </source>
</reference>
<evidence type="ECO:0000313" key="2">
    <source>
        <dbReference type="EMBL" id="MBU5627202.1"/>
    </source>
</evidence>
<dbReference type="InterPro" id="IPR013693">
    <property type="entry name" value="SpoIID/LytB_N"/>
</dbReference>
<proteinExistence type="predicted"/>